<evidence type="ECO:0000256" key="1">
    <source>
        <dbReference type="SAM" id="MobiDB-lite"/>
    </source>
</evidence>
<keyword evidence="3" id="KW-1185">Reference proteome</keyword>
<comment type="caution">
    <text evidence="2">The sequence shown here is derived from an EMBL/GenBank/DDBJ whole genome shotgun (WGS) entry which is preliminary data.</text>
</comment>
<name>A0A9N9UCU0_9HYPO</name>
<evidence type="ECO:0008006" key="4">
    <source>
        <dbReference type="Google" id="ProtNLM"/>
    </source>
</evidence>
<accession>A0A9N9UCU0</accession>
<protein>
    <recommendedName>
        <fullName evidence="4">Phytanoyl-CoA dioxygenase</fullName>
    </recommendedName>
</protein>
<dbReference type="Proteomes" id="UP000754883">
    <property type="component" value="Unassembled WGS sequence"/>
</dbReference>
<organism evidence="2 3">
    <name type="scientific">Clonostachys byssicola</name>
    <dbReference type="NCBI Taxonomy" id="160290"/>
    <lineage>
        <taxon>Eukaryota</taxon>
        <taxon>Fungi</taxon>
        <taxon>Dikarya</taxon>
        <taxon>Ascomycota</taxon>
        <taxon>Pezizomycotina</taxon>
        <taxon>Sordariomycetes</taxon>
        <taxon>Hypocreomycetidae</taxon>
        <taxon>Hypocreales</taxon>
        <taxon>Bionectriaceae</taxon>
        <taxon>Clonostachys</taxon>
    </lineage>
</organism>
<proteinExistence type="predicted"/>
<dbReference type="EMBL" id="CABFNO020001443">
    <property type="protein sequence ID" value="CAG9988051.1"/>
    <property type="molecule type" value="Genomic_DNA"/>
</dbReference>
<dbReference type="InterPro" id="IPR008775">
    <property type="entry name" value="Phytyl_CoA_dOase-like"/>
</dbReference>
<dbReference type="PANTHER" id="PTHR40128">
    <property type="entry name" value="EXPRESSED PROTEIN"/>
    <property type="match status" value="1"/>
</dbReference>
<feature type="region of interest" description="Disordered" evidence="1">
    <location>
        <begin position="1"/>
        <end position="39"/>
    </location>
</feature>
<dbReference type="Gene3D" id="2.60.120.620">
    <property type="entry name" value="q2cbj1_9rhob like domain"/>
    <property type="match status" value="1"/>
</dbReference>
<feature type="compositionally biased region" description="Polar residues" evidence="1">
    <location>
        <begin position="1"/>
        <end position="10"/>
    </location>
</feature>
<evidence type="ECO:0000313" key="3">
    <source>
        <dbReference type="Proteomes" id="UP000754883"/>
    </source>
</evidence>
<sequence length="355" mass="39983">MTATTLSPNGPLNLDAGFHKSPSEDVGSQPDQRKPPVLFGNDKKIEHTRYLTPCYPDTPIEELRKKYWQDGVLWIKGLLDPVMINEFRAQYLSMVNEGTGMLKPGTDPVEGIFSGEDWRNYLLPGAVRIAAGLPDEGPFVENAIRFHHCQEYLDFKDKVGNQIEPFVGKMLKFSEPWCLPRSLLRCAVPGGETTPVHYDQIFLRAGPPTSITAWVPIGDVEIEGGGLIYLDRAHEIGVRYEQDFSKMNAGLSDEERISAFNKNMEKGGWLDKNASSFGEQWSRGWLVGEYEAGDVVFHTPYTIHAGAKNQSPSGRIRVSTDLRFVDKSKSYDERWTIMAYSEHDPNVARNSARRK</sequence>
<dbReference type="Pfam" id="PF05721">
    <property type="entry name" value="PhyH"/>
    <property type="match status" value="1"/>
</dbReference>
<dbReference type="SUPFAM" id="SSF51197">
    <property type="entry name" value="Clavaminate synthase-like"/>
    <property type="match status" value="1"/>
</dbReference>
<dbReference type="OrthoDB" id="2328924at2759"/>
<dbReference type="AlphaFoldDB" id="A0A9N9UCU0"/>
<gene>
    <name evidence="2" type="ORF">CBYS24578_00010686</name>
</gene>
<reference evidence="2" key="1">
    <citation type="submission" date="2021-10" db="EMBL/GenBank/DDBJ databases">
        <authorList>
            <person name="Piombo E."/>
        </authorList>
    </citation>
    <scope>NUCLEOTIDE SEQUENCE</scope>
</reference>
<evidence type="ECO:0000313" key="2">
    <source>
        <dbReference type="EMBL" id="CAG9988051.1"/>
    </source>
</evidence>
<dbReference type="PANTHER" id="PTHR40128:SF1">
    <property type="entry name" value="PHYTANOYL-COA HYDROXYLASE"/>
    <property type="match status" value="1"/>
</dbReference>